<dbReference type="Proteomes" id="UP001279642">
    <property type="component" value="Unassembled WGS sequence"/>
</dbReference>
<gene>
    <name evidence="2" type="ORF">SMD27_04805</name>
</gene>
<dbReference type="SUPFAM" id="SSF50129">
    <property type="entry name" value="GroES-like"/>
    <property type="match status" value="1"/>
</dbReference>
<dbReference type="Pfam" id="PF08240">
    <property type="entry name" value="ADH_N"/>
    <property type="match status" value="1"/>
</dbReference>
<keyword evidence="2" id="KW-0560">Oxidoreductase</keyword>
<feature type="domain" description="Enoyl reductase (ER)" evidence="1">
    <location>
        <begin position="10"/>
        <end position="326"/>
    </location>
</feature>
<dbReference type="CDD" id="cd08241">
    <property type="entry name" value="QOR1"/>
    <property type="match status" value="1"/>
</dbReference>
<organism evidence="2 3">
    <name type="scientific">Dongia soli</name>
    <dbReference type="NCBI Taxonomy" id="600628"/>
    <lineage>
        <taxon>Bacteria</taxon>
        <taxon>Pseudomonadati</taxon>
        <taxon>Pseudomonadota</taxon>
        <taxon>Alphaproteobacteria</taxon>
        <taxon>Rhodospirillales</taxon>
        <taxon>Dongiaceae</taxon>
        <taxon>Dongia</taxon>
    </lineage>
</organism>
<dbReference type="RefSeq" id="WP_320507182.1">
    <property type="nucleotide sequence ID" value="NZ_JAXCLW010000001.1"/>
</dbReference>
<evidence type="ECO:0000313" key="2">
    <source>
        <dbReference type="EMBL" id="MDY0882151.1"/>
    </source>
</evidence>
<evidence type="ECO:0000259" key="1">
    <source>
        <dbReference type="SMART" id="SM00829"/>
    </source>
</evidence>
<dbReference type="GO" id="GO:0016491">
    <property type="term" value="F:oxidoreductase activity"/>
    <property type="evidence" value="ECO:0007669"/>
    <property type="project" value="UniProtKB-KW"/>
</dbReference>
<dbReference type="Pfam" id="PF00107">
    <property type="entry name" value="ADH_zinc_N"/>
    <property type="match status" value="1"/>
</dbReference>
<dbReference type="Gene3D" id="3.40.50.720">
    <property type="entry name" value="NAD(P)-binding Rossmann-like Domain"/>
    <property type="match status" value="1"/>
</dbReference>
<evidence type="ECO:0000313" key="3">
    <source>
        <dbReference type="Proteomes" id="UP001279642"/>
    </source>
</evidence>
<dbReference type="Gene3D" id="3.90.180.10">
    <property type="entry name" value="Medium-chain alcohol dehydrogenases, catalytic domain"/>
    <property type="match status" value="1"/>
</dbReference>
<comment type="caution">
    <text evidence="2">The sequence shown here is derived from an EMBL/GenBank/DDBJ whole genome shotgun (WGS) entry which is preliminary data.</text>
</comment>
<dbReference type="InterPro" id="IPR013154">
    <property type="entry name" value="ADH-like_N"/>
</dbReference>
<dbReference type="EC" id="1.-.-.-" evidence="2"/>
<dbReference type="InterPro" id="IPR020843">
    <property type="entry name" value="ER"/>
</dbReference>
<reference evidence="2 3" key="1">
    <citation type="journal article" date="2016" name="Antonie Van Leeuwenhoek">
        <title>Dongia soli sp. nov., isolated from soil from Dokdo, Korea.</title>
        <authorList>
            <person name="Kim D.U."/>
            <person name="Lee H."/>
            <person name="Kim H."/>
            <person name="Kim S.G."/>
            <person name="Ka J.O."/>
        </authorList>
    </citation>
    <scope>NUCLEOTIDE SEQUENCE [LARGE SCALE GENOMIC DNA]</scope>
    <source>
        <strain evidence="2 3">D78</strain>
    </source>
</reference>
<dbReference type="SMART" id="SM00829">
    <property type="entry name" value="PKS_ER"/>
    <property type="match status" value="1"/>
</dbReference>
<dbReference type="InterPro" id="IPR011032">
    <property type="entry name" value="GroES-like_sf"/>
</dbReference>
<dbReference type="EMBL" id="JAXCLW010000001">
    <property type="protein sequence ID" value="MDY0882151.1"/>
    <property type="molecule type" value="Genomic_DNA"/>
</dbReference>
<dbReference type="InterPro" id="IPR013149">
    <property type="entry name" value="ADH-like_C"/>
</dbReference>
<dbReference type="InterPro" id="IPR051397">
    <property type="entry name" value="Zn-ADH-like_protein"/>
</dbReference>
<keyword evidence="3" id="KW-1185">Reference proteome</keyword>
<protein>
    <submittedName>
        <fullName evidence="2">NADPH:quinone oxidoreductase family protein</fullName>
        <ecNumber evidence="2">1.-.-.-</ecNumber>
    </submittedName>
</protein>
<dbReference type="PANTHER" id="PTHR43677">
    <property type="entry name" value="SHORT-CHAIN DEHYDROGENASE/REDUCTASE"/>
    <property type="match status" value="1"/>
</dbReference>
<proteinExistence type="predicted"/>
<dbReference type="InterPro" id="IPR036291">
    <property type="entry name" value="NAD(P)-bd_dom_sf"/>
</dbReference>
<sequence>MRAIQCVAWGKVDDLKLADVPEPAAAAAGQVKIKVAAAGLNFADTLMIAGQYQTKPPLPFVPGLELAGTVLETGPDVTHVKPGDRVMAMADQGAFAEMALVRSDDVFSVPAGMEWPVAAGFPIAYGTSLGALQWKAHLRSGELLLVHGAAGGVGLTAVEIGKAMGATVIATAGGAEKLAIAKAHGADYTIDYKSEDIRERVKAIAAECGKQGADVVYDPVGGAVFDASLRCVAWGARLIVVGFAAGQVPQIPANILLVKNIDALGFFFGSYRQHRPDLLQACFRDLADLYRAGKLKPHVSQALPLERFQEAFDLLIQRRSTGKVVLTLT</sequence>
<accession>A0ABU5E786</accession>
<dbReference type="SUPFAM" id="SSF51735">
    <property type="entry name" value="NAD(P)-binding Rossmann-fold domains"/>
    <property type="match status" value="1"/>
</dbReference>
<dbReference type="PANTHER" id="PTHR43677:SF4">
    <property type="entry name" value="QUINONE OXIDOREDUCTASE-LIKE PROTEIN 2"/>
    <property type="match status" value="1"/>
</dbReference>
<name>A0ABU5E786_9PROT</name>